<dbReference type="SUPFAM" id="SSF56645">
    <property type="entry name" value="Acyl-CoA dehydrogenase NM domain-like"/>
    <property type="match status" value="1"/>
</dbReference>
<evidence type="ECO:0000256" key="5">
    <source>
        <dbReference type="ARBA" id="ARBA00023002"/>
    </source>
</evidence>
<dbReference type="InterPro" id="IPR036250">
    <property type="entry name" value="AcylCo_DH-like_C"/>
</dbReference>
<evidence type="ECO:0000256" key="4">
    <source>
        <dbReference type="ARBA" id="ARBA00022827"/>
    </source>
</evidence>
<dbReference type="InterPro" id="IPR046373">
    <property type="entry name" value="Acyl-CoA_Oxase/DH_mid-dom_sf"/>
</dbReference>
<keyword evidence="11" id="KW-1185">Reference proteome</keyword>
<dbReference type="EMBL" id="AWSQ01000009">
    <property type="protein sequence ID" value="KFX67721.1"/>
    <property type="molecule type" value="Genomic_DNA"/>
</dbReference>
<dbReference type="eggNOG" id="COG1960">
    <property type="taxonomic scope" value="Bacteria"/>
</dbReference>
<dbReference type="PROSITE" id="PS00072">
    <property type="entry name" value="ACYL_COA_DH_1"/>
    <property type="match status" value="1"/>
</dbReference>
<sequence>MQRIHFDTEHSMFRESFRTFLKKEVLPHQDAWEEAGVVSREAWLKAGEMGFLLPWADEEYGGAGLKDFRYEQIMAEELAYINEAGFMLPLHSALCGPYIAEYGNAEQKARLLPGIIRGELILAVAMTEPSAGSDLAGMRTTAVDKGDHYELNGSKVFISNGLLADVVIVAAKTDPANKHAMGLFLVERGMPGFARGAPLKKLGMKSQDTAELFFNNVKVPKANLLGDAKGGFFYLMNMLAQERLTNACGAVAGAEAALQTTIDYVTERKAFDRPISHFQNTRFKLAEMRTQVDVAQVFVDRCVMDHNQKKLTPEVAAEAKLFTTELLGKVVDEGVQLHGGWGYMWEYPICKMYANARIQRIFAGTSEIMKEIISRGMKL</sequence>
<comment type="similarity">
    <text evidence="2 6">Belongs to the acyl-CoA dehydrogenase family.</text>
</comment>
<protein>
    <submittedName>
        <fullName evidence="10">Acyl-CoA dehydrogenase</fullName>
    </submittedName>
</protein>
<name>A0A0A1YF91_9PSED</name>
<keyword evidence="4 6" id="KW-0274">FAD</keyword>
<evidence type="ECO:0000256" key="6">
    <source>
        <dbReference type="RuleBase" id="RU362125"/>
    </source>
</evidence>
<dbReference type="InterPro" id="IPR009075">
    <property type="entry name" value="AcylCo_DH/oxidase_C"/>
</dbReference>
<dbReference type="FunFam" id="2.40.110.10:FF:000002">
    <property type="entry name" value="Acyl-CoA dehydrogenase fadE12"/>
    <property type="match status" value="1"/>
</dbReference>
<dbReference type="PANTHER" id="PTHR43884:SF12">
    <property type="entry name" value="ISOVALERYL-COA DEHYDROGENASE, MITOCHONDRIAL-RELATED"/>
    <property type="match status" value="1"/>
</dbReference>
<evidence type="ECO:0000259" key="8">
    <source>
        <dbReference type="Pfam" id="PF02770"/>
    </source>
</evidence>
<dbReference type="Gene3D" id="2.40.110.10">
    <property type="entry name" value="Butyryl-CoA Dehydrogenase, subunit A, domain 2"/>
    <property type="match status" value="1"/>
</dbReference>
<evidence type="ECO:0000313" key="11">
    <source>
        <dbReference type="Proteomes" id="UP000030063"/>
    </source>
</evidence>
<dbReference type="SUPFAM" id="SSF47203">
    <property type="entry name" value="Acyl-CoA dehydrogenase C-terminal domain-like"/>
    <property type="match status" value="1"/>
</dbReference>
<dbReference type="AlphaFoldDB" id="A0A0A1YF91"/>
<dbReference type="Gene3D" id="1.20.140.10">
    <property type="entry name" value="Butyryl-CoA Dehydrogenase, subunit A, domain 3"/>
    <property type="match status" value="1"/>
</dbReference>
<dbReference type="InterPro" id="IPR006091">
    <property type="entry name" value="Acyl-CoA_Oxase/DH_mid-dom"/>
</dbReference>
<dbReference type="FunFam" id="1.20.140.10:FF:000001">
    <property type="entry name" value="Acyl-CoA dehydrogenase"/>
    <property type="match status" value="1"/>
</dbReference>
<reference evidence="10 11" key="1">
    <citation type="journal article" date="2014" name="Genome Announc.">
        <title>Draft Genome Sequence of Petroleum Oil-Degrading Marine Bacterium Pseudomonas taeanensis Strain MS-3, Isolated from a Crude Oil-Contaminated Seashore.</title>
        <authorList>
            <person name="Lee S.Y."/>
            <person name="Kim S.H."/>
            <person name="Lee D.G."/>
            <person name="Shin S."/>
            <person name="Yun S.H."/>
            <person name="Choi C.W."/>
            <person name="Chung Y.H."/>
            <person name="Choi J.S."/>
            <person name="Kahng H.Y."/>
            <person name="Kim S.I."/>
        </authorList>
    </citation>
    <scope>NUCLEOTIDE SEQUENCE [LARGE SCALE GENOMIC DNA]</scope>
    <source>
        <strain evidence="10 11">MS-3</strain>
    </source>
</reference>
<feature type="domain" description="Acyl-CoA dehydrogenase/oxidase N-terminal" evidence="9">
    <location>
        <begin position="8"/>
        <end position="119"/>
    </location>
</feature>
<evidence type="ECO:0000313" key="10">
    <source>
        <dbReference type="EMBL" id="KFX67721.1"/>
    </source>
</evidence>
<dbReference type="OrthoDB" id="9775090at2"/>
<gene>
    <name evidence="10" type="ORF">TMS3_0121140</name>
</gene>
<dbReference type="Pfam" id="PF02771">
    <property type="entry name" value="Acyl-CoA_dh_N"/>
    <property type="match status" value="1"/>
</dbReference>
<organism evidence="10 11">
    <name type="scientific">Pseudomonas taeanensis MS-3</name>
    <dbReference type="NCBI Taxonomy" id="1395571"/>
    <lineage>
        <taxon>Bacteria</taxon>
        <taxon>Pseudomonadati</taxon>
        <taxon>Pseudomonadota</taxon>
        <taxon>Gammaproteobacteria</taxon>
        <taxon>Pseudomonadales</taxon>
        <taxon>Pseudomonadaceae</taxon>
        <taxon>Pseudomonas</taxon>
    </lineage>
</organism>
<dbReference type="InterPro" id="IPR009100">
    <property type="entry name" value="AcylCoA_DH/oxidase_NM_dom_sf"/>
</dbReference>
<accession>A0A0A1YF91</accession>
<feature type="domain" description="Acyl-CoA oxidase/dehydrogenase middle" evidence="8">
    <location>
        <begin position="123"/>
        <end position="217"/>
    </location>
</feature>
<evidence type="ECO:0000256" key="2">
    <source>
        <dbReference type="ARBA" id="ARBA00009347"/>
    </source>
</evidence>
<evidence type="ECO:0000259" key="9">
    <source>
        <dbReference type="Pfam" id="PF02771"/>
    </source>
</evidence>
<dbReference type="Pfam" id="PF00441">
    <property type="entry name" value="Acyl-CoA_dh_1"/>
    <property type="match status" value="1"/>
</dbReference>
<proteinExistence type="inferred from homology"/>
<dbReference type="FunFam" id="1.10.540.10:FF:000009">
    <property type="entry name" value="Probable acyl-CoA dehydrogenase"/>
    <property type="match status" value="1"/>
</dbReference>
<evidence type="ECO:0000256" key="3">
    <source>
        <dbReference type="ARBA" id="ARBA00022630"/>
    </source>
</evidence>
<evidence type="ECO:0000256" key="1">
    <source>
        <dbReference type="ARBA" id="ARBA00001974"/>
    </source>
</evidence>
<dbReference type="STRING" id="1395571.TMS3_0121140"/>
<feature type="domain" description="Acyl-CoA dehydrogenase/oxidase C-terminal" evidence="7">
    <location>
        <begin position="230"/>
        <end position="377"/>
    </location>
</feature>
<evidence type="ECO:0000259" key="7">
    <source>
        <dbReference type="Pfam" id="PF00441"/>
    </source>
</evidence>
<dbReference type="Gene3D" id="1.10.540.10">
    <property type="entry name" value="Acyl-CoA dehydrogenase/oxidase, N-terminal domain"/>
    <property type="match status" value="1"/>
</dbReference>
<dbReference type="InterPro" id="IPR037069">
    <property type="entry name" value="AcylCoA_DH/ox_N_sf"/>
</dbReference>
<dbReference type="RefSeq" id="WP_025167180.1">
    <property type="nucleotide sequence ID" value="NZ_AWSQ01000009.1"/>
</dbReference>
<dbReference type="GO" id="GO:0003995">
    <property type="term" value="F:acyl-CoA dehydrogenase activity"/>
    <property type="evidence" value="ECO:0007669"/>
    <property type="project" value="InterPro"/>
</dbReference>
<dbReference type="PANTHER" id="PTHR43884">
    <property type="entry name" value="ACYL-COA DEHYDROGENASE"/>
    <property type="match status" value="1"/>
</dbReference>
<keyword evidence="3 6" id="KW-0285">Flavoprotein</keyword>
<dbReference type="PROSITE" id="PS00073">
    <property type="entry name" value="ACYL_COA_DH_2"/>
    <property type="match status" value="1"/>
</dbReference>
<keyword evidence="5 6" id="KW-0560">Oxidoreductase</keyword>
<dbReference type="Pfam" id="PF02770">
    <property type="entry name" value="Acyl-CoA_dh_M"/>
    <property type="match status" value="1"/>
</dbReference>
<dbReference type="Proteomes" id="UP000030063">
    <property type="component" value="Unassembled WGS sequence"/>
</dbReference>
<dbReference type="InterPro" id="IPR006089">
    <property type="entry name" value="Acyl-CoA_DH_CS"/>
</dbReference>
<dbReference type="GO" id="GO:0050660">
    <property type="term" value="F:flavin adenine dinucleotide binding"/>
    <property type="evidence" value="ECO:0007669"/>
    <property type="project" value="InterPro"/>
</dbReference>
<comment type="cofactor">
    <cofactor evidence="1 6">
        <name>FAD</name>
        <dbReference type="ChEBI" id="CHEBI:57692"/>
    </cofactor>
</comment>
<comment type="caution">
    <text evidence="10">The sequence shown here is derived from an EMBL/GenBank/DDBJ whole genome shotgun (WGS) entry which is preliminary data.</text>
</comment>
<dbReference type="InterPro" id="IPR013786">
    <property type="entry name" value="AcylCoA_DH/ox_N"/>
</dbReference>